<reference evidence="2 3" key="1">
    <citation type="submission" date="2016-02" db="EMBL/GenBank/DDBJ databases">
        <title>Genome analysis of coral dinoflagellate symbionts highlights evolutionary adaptations to a symbiotic lifestyle.</title>
        <authorList>
            <person name="Aranda M."/>
            <person name="Li Y."/>
            <person name="Liew Y.J."/>
            <person name="Baumgarten S."/>
            <person name="Simakov O."/>
            <person name="Wilson M."/>
            <person name="Piel J."/>
            <person name="Ashoor H."/>
            <person name="Bougouffa S."/>
            <person name="Bajic V.B."/>
            <person name="Ryu T."/>
            <person name="Ravasi T."/>
            <person name="Bayer T."/>
            <person name="Micklem G."/>
            <person name="Kim H."/>
            <person name="Bhak J."/>
            <person name="Lajeunesse T.C."/>
            <person name="Voolstra C.R."/>
        </authorList>
    </citation>
    <scope>NUCLEOTIDE SEQUENCE [LARGE SCALE GENOMIC DNA]</scope>
    <source>
        <strain evidence="2 3">CCMP2467</strain>
    </source>
</reference>
<dbReference type="EMBL" id="LSRX01000088">
    <property type="protein sequence ID" value="OLQ09897.1"/>
    <property type="molecule type" value="Genomic_DNA"/>
</dbReference>
<feature type="compositionally biased region" description="Low complexity" evidence="1">
    <location>
        <begin position="151"/>
        <end position="178"/>
    </location>
</feature>
<dbReference type="Proteomes" id="UP000186817">
    <property type="component" value="Unassembled WGS sequence"/>
</dbReference>
<feature type="compositionally biased region" description="Acidic residues" evidence="1">
    <location>
        <begin position="78"/>
        <end position="90"/>
    </location>
</feature>
<feature type="compositionally biased region" description="Polar residues" evidence="1">
    <location>
        <begin position="120"/>
        <end position="129"/>
    </location>
</feature>
<proteinExistence type="predicted"/>
<evidence type="ECO:0000313" key="2">
    <source>
        <dbReference type="EMBL" id="OLQ09897.1"/>
    </source>
</evidence>
<evidence type="ECO:0000256" key="1">
    <source>
        <dbReference type="SAM" id="MobiDB-lite"/>
    </source>
</evidence>
<gene>
    <name evidence="2" type="ORF">AK812_SmicGene6458</name>
</gene>
<dbReference type="OrthoDB" id="419284at2759"/>
<evidence type="ECO:0000313" key="3">
    <source>
        <dbReference type="Proteomes" id="UP000186817"/>
    </source>
</evidence>
<feature type="compositionally biased region" description="Low complexity" evidence="1">
    <location>
        <begin position="50"/>
        <end position="59"/>
    </location>
</feature>
<feature type="compositionally biased region" description="Basic and acidic residues" evidence="1">
    <location>
        <begin position="29"/>
        <end position="38"/>
    </location>
</feature>
<keyword evidence="3" id="KW-1185">Reference proteome</keyword>
<organism evidence="2 3">
    <name type="scientific">Symbiodinium microadriaticum</name>
    <name type="common">Dinoflagellate</name>
    <name type="synonym">Zooxanthella microadriatica</name>
    <dbReference type="NCBI Taxonomy" id="2951"/>
    <lineage>
        <taxon>Eukaryota</taxon>
        <taxon>Sar</taxon>
        <taxon>Alveolata</taxon>
        <taxon>Dinophyceae</taxon>
        <taxon>Suessiales</taxon>
        <taxon>Symbiodiniaceae</taxon>
        <taxon>Symbiodinium</taxon>
    </lineage>
</organism>
<accession>A0A1Q9ER72</accession>
<comment type="caution">
    <text evidence="2">The sequence shown here is derived from an EMBL/GenBank/DDBJ whole genome shotgun (WGS) entry which is preliminary data.</text>
</comment>
<protein>
    <submittedName>
        <fullName evidence="2">Uncharacterized protein</fullName>
    </submittedName>
</protein>
<sequence>MSTGKRAELSREELLQRLQAAESELTQIKQEKVKKEDMTPPPQTRRKQKPALAEPVVPEAEPEFEELAGLPEAVSDSEAAEGEATDAECADTDREVRAGLAATFESVASPEKPTPVQKGKPSSSQTVTPPVQKGKPSPSTAVTPPVQKGRPSPSTTAVTPPVQKGNPSPSTTAVTPPVHHGGKPSPKTGDKAAQPTARRTMPNPMEQRLAAMQKQLEEQASLIAGFREAEEEPVDPMQEKIRVLEEQLQKQAELIKQRKAGSPAPNVGKAAVPDEQSDEALNAGSLDTDSIVMPDGTRVISHDALRMRLKRLCERKKTGKAWVSDELITDYKSGGSSREQLEIALLETIKQLGPDAAHQKMRAAFTSRVTLVKERILQREKEVTGEWLTEERMKNKHNWGKDMIKQVTQYCLKFPATLTRPWKYNASVTEYFVELESTSKIKQSELDKYLSETTQVKVVSLMTASDMVMVMAVWMEGTAEQPLELASGVASGFTGDPILENSRETPVVNAEHQKVKDELKRYLDALLVKSRTVSRMIEQLNEPYNPKPLADELSCISAPISAAYEKMAGLVSKLEMENVDAAGIQRVKVEFTNIRETVAKPWPDCMTMCAELLAKDAQHKLVMKNVNLARKKEKAEAEQDDNEPEKVPAVTKDFGSEACNTLRCLRHLRLDVPISTVAVDGDSEYPVLKAVDFVKCMDRYGFWDKLFGTPSLAKGEQMCYDYWCKYRKLYPNFDLFRRNLPLNRCVPVYLHGDEGQHFKKAAIMIVQWQSAIGRGQRDFDFEDMSEWPAYLDTLDEQLPWEPGVHTSAEAQASATRAINMFMKGLYTGGKEGVPHDEDLVD</sequence>
<dbReference type="AlphaFoldDB" id="A0A1Q9ER72"/>
<name>A0A1Q9ER72_SYMMI</name>
<feature type="region of interest" description="Disordered" evidence="1">
    <location>
        <begin position="26"/>
        <end position="212"/>
    </location>
</feature>